<evidence type="ECO:0000256" key="1">
    <source>
        <dbReference type="ARBA" id="ARBA00004123"/>
    </source>
</evidence>
<dbReference type="InterPro" id="IPR003347">
    <property type="entry name" value="JmjC_dom"/>
</dbReference>
<comment type="subcellular location">
    <subcellularLocation>
        <location evidence="1 13">Nucleus</location>
    </subcellularLocation>
</comment>
<protein>
    <recommendedName>
        <fullName evidence="13">Bifunctional lysine-specific demethylase and histidyl-hydroxylase</fullName>
        <ecNumber evidence="13">1.14.11.27</ecNumber>
    </recommendedName>
</protein>
<evidence type="ECO:0000256" key="9">
    <source>
        <dbReference type="ARBA" id="ARBA00023015"/>
    </source>
</evidence>
<dbReference type="OrthoDB" id="425950at2759"/>
<evidence type="ECO:0000256" key="7">
    <source>
        <dbReference type="ARBA" id="ARBA00023002"/>
    </source>
</evidence>
<evidence type="ECO:0000259" key="14">
    <source>
        <dbReference type="PROSITE" id="PS51184"/>
    </source>
</evidence>
<comment type="function">
    <text evidence="13">Oxygenase that can act as both a histone lysine demethylase and a ribosomal histidine hydroxylase.</text>
</comment>
<comment type="catalytic activity">
    <reaction evidence="12 13">
        <text>N(6),N(6)-dimethyl-L-lysyl(36)-[histone H3] + 2 2-oxoglutarate + 2 O2 = L-lysyl(36)-[histone H3] + 2 formaldehyde + 2 succinate + 2 CO2</text>
        <dbReference type="Rhea" id="RHEA:42032"/>
        <dbReference type="Rhea" id="RHEA-COMP:9785"/>
        <dbReference type="Rhea" id="RHEA-COMP:9787"/>
        <dbReference type="ChEBI" id="CHEBI:15379"/>
        <dbReference type="ChEBI" id="CHEBI:16526"/>
        <dbReference type="ChEBI" id="CHEBI:16810"/>
        <dbReference type="ChEBI" id="CHEBI:16842"/>
        <dbReference type="ChEBI" id="CHEBI:29969"/>
        <dbReference type="ChEBI" id="CHEBI:30031"/>
        <dbReference type="ChEBI" id="CHEBI:61976"/>
        <dbReference type="EC" id="1.14.11.27"/>
    </reaction>
</comment>
<evidence type="ECO:0000256" key="8">
    <source>
        <dbReference type="ARBA" id="ARBA00023004"/>
    </source>
</evidence>
<keyword evidence="8 13" id="KW-0408">Iron</keyword>
<dbReference type="PANTHER" id="PTHR13096:SF8">
    <property type="entry name" value="RIBOSOMAL OXYGENASE 1"/>
    <property type="match status" value="1"/>
</dbReference>
<evidence type="ECO:0000313" key="17">
    <source>
        <dbReference type="WBParaSite" id="TCLT_0000928301-mRNA-1"/>
    </source>
</evidence>
<reference evidence="17" key="1">
    <citation type="submission" date="2017-02" db="UniProtKB">
        <authorList>
            <consortium name="WormBaseParasite"/>
        </authorList>
    </citation>
    <scope>IDENTIFICATION</scope>
</reference>
<evidence type="ECO:0000256" key="10">
    <source>
        <dbReference type="ARBA" id="ARBA00023163"/>
    </source>
</evidence>
<evidence type="ECO:0000256" key="11">
    <source>
        <dbReference type="ARBA" id="ARBA00023242"/>
    </source>
</evidence>
<keyword evidence="3" id="KW-0678">Repressor</keyword>
<dbReference type="SUPFAM" id="SSF51197">
    <property type="entry name" value="Clavaminate synthase-like"/>
    <property type="match status" value="1"/>
</dbReference>
<dbReference type="GO" id="GO:0032453">
    <property type="term" value="F:histone H3K4 demethylase activity"/>
    <property type="evidence" value="ECO:0007669"/>
    <property type="project" value="TreeGrafter"/>
</dbReference>
<keyword evidence="4 13" id="KW-0479">Metal-binding</keyword>
<dbReference type="GO" id="GO:0140680">
    <property type="term" value="F:histone H3K36me/H3K36me2 demethylase activity"/>
    <property type="evidence" value="ECO:0007669"/>
    <property type="project" value="UniProtKB-EC"/>
</dbReference>
<proteinExistence type="inferred from homology"/>
<dbReference type="GO" id="GO:0005730">
    <property type="term" value="C:nucleolus"/>
    <property type="evidence" value="ECO:0007669"/>
    <property type="project" value="TreeGrafter"/>
</dbReference>
<keyword evidence="11 13" id="KW-0539">Nucleus</keyword>
<dbReference type="Proteomes" id="UP000276776">
    <property type="component" value="Unassembled WGS sequence"/>
</dbReference>
<dbReference type="GO" id="GO:0005506">
    <property type="term" value="F:iron ion binding"/>
    <property type="evidence" value="ECO:0007669"/>
    <property type="project" value="UniProtKB-UniRule"/>
</dbReference>
<organism evidence="17">
    <name type="scientific">Thelazia callipaeda</name>
    <name type="common">Oriental eyeworm</name>
    <name type="synonym">Parasitic nematode</name>
    <dbReference type="NCBI Taxonomy" id="103827"/>
    <lineage>
        <taxon>Eukaryota</taxon>
        <taxon>Metazoa</taxon>
        <taxon>Ecdysozoa</taxon>
        <taxon>Nematoda</taxon>
        <taxon>Chromadorea</taxon>
        <taxon>Rhabditida</taxon>
        <taxon>Spirurina</taxon>
        <taxon>Spiruromorpha</taxon>
        <taxon>Thelazioidea</taxon>
        <taxon>Thelaziidae</taxon>
        <taxon>Thelazia</taxon>
    </lineage>
</organism>
<keyword evidence="5" id="KW-0156">Chromatin regulator</keyword>
<dbReference type="EMBL" id="UYYF01004764">
    <property type="protein sequence ID" value="VDN06892.1"/>
    <property type="molecule type" value="Genomic_DNA"/>
</dbReference>
<evidence type="ECO:0000313" key="16">
    <source>
        <dbReference type="Proteomes" id="UP000276776"/>
    </source>
</evidence>
<keyword evidence="9 13" id="KW-0805">Transcription regulation</keyword>
<evidence type="ECO:0000256" key="3">
    <source>
        <dbReference type="ARBA" id="ARBA00022491"/>
    </source>
</evidence>
<reference evidence="15 16" key="2">
    <citation type="submission" date="2018-11" db="EMBL/GenBank/DDBJ databases">
        <authorList>
            <consortium name="Pathogen Informatics"/>
        </authorList>
    </citation>
    <scope>NUCLEOTIDE SEQUENCE [LARGE SCALE GENOMIC DNA]</scope>
</reference>
<comment type="similarity">
    <text evidence="2">Belongs to the ROX family. NO66 subfamily.</text>
</comment>
<evidence type="ECO:0000256" key="6">
    <source>
        <dbReference type="ARBA" id="ARBA00022964"/>
    </source>
</evidence>
<evidence type="ECO:0000313" key="15">
    <source>
        <dbReference type="EMBL" id="VDN06892.1"/>
    </source>
</evidence>
<keyword evidence="6 13" id="KW-0223">Dioxygenase</keyword>
<dbReference type="EC" id="1.14.11.27" evidence="13"/>
<dbReference type="Gene3D" id="1.10.10.1500">
    <property type="entry name" value="JmjC domain-containing ribosomal oxygenase (ROX), dimer domain"/>
    <property type="match status" value="1"/>
</dbReference>
<evidence type="ECO:0000256" key="5">
    <source>
        <dbReference type="ARBA" id="ARBA00022853"/>
    </source>
</evidence>
<evidence type="ECO:0000256" key="2">
    <source>
        <dbReference type="ARBA" id="ARBA00010309"/>
    </source>
</evidence>
<gene>
    <name evidence="15" type="ORF">TCLT_LOCUS9272</name>
</gene>
<dbReference type="WBParaSite" id="TCLT_0000928301-mRNA-1">
    <property type="protein sequence ID" value="TCLT_0000928301-mRNA-1"/>
    <property type="gene ID" value="TCLT_0000928301"/>
</dbReference>
<name>A0A0N5D861_THECL</name>
<sequence length="420" mass="48158">MPFSASEDSTENGLNAFKWLIHPFGMKKFFKMVFQKKELHVCHNNLKYYGNLFSTTKFIDILQMEYIEYGTNVNVAVYKDQKRYTLNGVGKVYPYSIKNSLLDGHSIQFTNPQSFCDSIWYYCDLLQEVFGSFVGANTYLTPPNSAGFAPHWDDIDAFLLQLEGRKYWKIYKPVEEDEMLPRVPSDNFTDDDMTDRTLVFDGWLEQGDLLYIPRGFIHQGFADESIHSLHLTISVGRNITYADLLEEIVPPAISIFANKQVDIRKSLPLRYLDMTGVLDCNYVIGAEAVSSNFCNFLKNLNETAVDIMAREFMRTALPPMLTTGNLASVVVQYFHFFFSCLTLLIYESEERCFIVHRMANSRVYEGRPEFVGGFVSLLNSYPKWCSISDLKCDTAADNIELAELLFSNGLIMAKFGKTVW</sequence>
<keyword evidence="10 13" id="KW-0804">Transcription</keyword>
<evidence type="ECO:0000256" key="12">
    <source>
        <dbReference type="ARBA" id="ARBA00047915"/>
    </source>
</evidence>
<dbReference type="Gene3D" id="2.60.120.650">
    <property type="entry name" value="Cupin"/>
    <property type="match status" value="1"/>
</dbReference>
<keyword evidence="16" id="KW-1185">Reference proteome</keyword>
<dbReference type="PANTHER" id="PTHR13096">
    <property type="entry name" value="MINA53 MYC INDUCED NUCLEAR ANTIGEN"/>
    <property type="match status" value="1"/>
</dbReference>
<feature type="domain" description="JmjC" evidence="14">
    <location>
        <begin position="108"/>
        <end position="252"/>
    </location>
</feature>
<accession>A0A0N5D861</accession>
<dbReference type="Gene3D" id="3.90.930.40">
    <property type="match status" value="1"/>
</dbReference>
<dbReference type="AlphaFoldDB" id="A0A0N5D861"/>
<dbReference type="PROSITE" id="PS51184">
    <property type="entry name" value="JMJC"/>
    <property type="match status" value="1"/>
</dbReference>
<dbReference type="InterPro" id="IPR049043">
    <property type="entry name" value="WHD_RIOX1"/>
</dbReference>
<evidence type="ECO:0000256" key="4">
    <source>
        <dbReference type="ARBA" id="ARBA00022723"/>
    </source>
</evidence>
<dbReference type="OMA" id="DIMAREF"/>
<dbReference type="STRING" id="103827.A0A0N5D861"/>
<comment type="cofactor">
    <cofactor evidence="13">
        <name>Fe(2+)</name>
        <dbReference type="ChEBI" id="CHEBI:29033"/>
    </cofactor>
    <text evidence="13">Binds 1 Fe(2+) ion per subunit.</text>
</comment>
<dbReference type="Pfam" id="PF08007">
    <property type="entry name" value="JmjC_2"/>
    <property type="match status" value="1"/>
</dbReference>
<dbReference type="Pfam" id="PF21233">
    <property type="entry name" value="WHD_RIOX1"/>
    <property type="match status" value="1"/>
</dbReference>
<dbReference type="InterPro" id="IPR039994">
    <property type="entry name" value="NO66-like"/>
</dbReference>
<evidence type="ECO:0000256" key="13">
    <source>
        <dbReference type="RuleBase" id="RU366061"/>
    </source>
</evidence>
<keyword evidence="7 13" id="KW-0560">Oxidoreductase</keyword>